<name>A0A224Y6W9_9ACAR</name>
<organism evidence="1">
    <name type="scientific">Rhipicephalus zambeziensis</name>
    <dbReference type="NCBI Taxonomy" id="60191"/>
    <lineage>
        <taxon>Eukaryota</taxon>
        <taxon>Metazoa</taxon>
        <taxon>Ecdysozoa</taxon>
        <taxon>Arthropoda</taxon>
        <taxon>Chelicerata</taxon>
        <taxon>Arachnida</taxon>
        <taxon>Acari</taxon>
        <taxon>Parasitiformes</taxon>
        <taxon>Ixodida</taxon>
        <taxon>Ixodoidea</taxon>
        <taxon>Ixodidae</taxon>
        <taxon>Rhipicephalinae</taxon>
        <taxon>Rhipicephalus</taxon>
        <taxon>Rhipicephalus</taxon>
    </lineage>
</organism>
<evidence type="ECO:0000313" key="1">
    <source>
        <dbReference type="EMBL" id="MAA13316.1"/>
    </source>
</evidence>
<sequence length="133" mass="15324">MTRSPVLSRPQILHLTTPTRYKLPFISKHLAQSKLNLVSTRSRHTQCESMLISNICYEHTCIRYRLISENGICFTSVHKQQVIMSKHIKSALSCACTAVVCEVRSCFNIKRNKIQKKCEHWLAVGMHGFETDF</sequence>
<protein>
    <submittedName>
        <fullName evidence="1">Uncharacterized protein</fullName>
    </submittedName>
</protein>
<proteinExistence type="predicted"/>
<dbReference type="EMBL" id="GFPF01002170">
    <property type="protein sequence ID" value="MAA13316.1"/>
    <property type="molecule type" value="Transcribed_RNA"/>
</dbReference>
<accession>A0A224Y6W9</accession>
<reference evidence="1" key="1">
    <citation type="journal article" date="2017" name="Parasit. Vectors">
        <title>Sialotranscriptomics of Rhipicephalus zambeziensis reveals intricate expression profiles of secretory proteins and suggests tight temporal transcriptional regulation during blood-feeding.</title>
        <authorList>
            <person name="de Castro M.H."/>
            <person name="de Klerk D."/>
            <person name="Pienaar R."/>
            <person name="Rees D.J.G."/>
            <person name="Mans B.J."/>
        </authorList>
    </citation>
    <scope>NUCLEOTIDE SEQUENCE</scope>
    <source>
        <tissue evidence="1">Salivary glands</tissue>
    </source>
</reference>
<dbReference type="AlphaFoldDB" id="A0A224Y6W9"/>